<keyword evidence="3" id="KW-0808">Transferase</keyword>
<proteinExistence type="predicted"/>
<feature type="domain" description="Glycosyltransferase subfamily 4-like N-terminal" evidence="2">
    <location>
        <begin position="18"/>
        <end position="179"/>
    </location>
</feature>
<sequence length="366" mass="41363">MGLKKQEFFFLINSLRLGGAEKNCVNLANALTENGHKVSIIVMELREAVLADNLSPDVSVINLEVAHARQSLFRLKSTIEANQIRQILVFTFQLSVVLVLIRKLWKMDLHIVARSINSLGEKFKHEKSFWHKWVSQYLIKRWFFDVDHIIAQSTGMKNELESLKGKSEVPVTVIFNFLDQIPVQTQPLNTEKSNMVLFVGKLKAQKNLFFLIDAFEIALKSNPDLQLCLVGDGDQKQDLENHVFSKGLEHNVSLVGKSQNVAQYYKQALVCVLSSHYEGFPNVLIEANSYGLPVVSLDCPSGPSDIILPYINGILVVESTKEAFAAAIIDAIQYEWEKEAISRSVFRFSKEKAVEAYLQILQRPLA</sequence>
<dbReference type="GO" id="GO:0016757">
    <property type="term" value="F:glycosyltransferase activity"/>
    <property type="evidence" value="ECO:0007669"/>
    <property type="project" value="InterPro"/>
</dbReference>
<dbReference type="SUPFAM" id="SSF53756">
    <property type="entry name" value="UDP-Glycosyltransferase/glycogen phosphorylase"/>
    <property type="match status" value="1"/>
</dbReference>
<dbReference type="PANTHER" id="PTHR12526">
    <property type="entry name" value="GLYCOSYLTRANSFERASE"/>
    <property type="match status" value="1"/>
</dbReference>
<dbReference type="PANTHER" id="PTHR12526:SF630">
    <property type="entry name" value="GLYCOSYLTRANSFERASE"/>
    <property type="match status" value="1"/>
</dbReference>
<reference evidence="3 4" key="1">
    <citation type="submission" date="2018-03" db="EMBL/GenBank/DDBJ databases">
        <title>Genomic Encyclopedia of Archaeal and Bacterial Type Strains, Phase II (KMG-II): from individual species to whole genera.</title>
        <authorList>
            <person name="Goeker M."/>
        </authorList>
    </citation>
    <scope>NUCLEOTIDE SEQUENCE [LARGE SCALE GENOMIC DNA]</scope>
    <source>
        <strain evidence="3 4">DSM 27929</strain>
    </source>
</reference>
<dbReference type="Gene3D" id="3.40.50.2000">
    <property type="entry name" value="Glycogen Phosphorylase B"/>
    <property type="match status" value="2"/>
</dbReference>
<dbReference type="Proteomes" id="UP000238157">
    <property type="component" value="Unassembled WGS sequence"/>
</dbReference>
<comment type="caution">
    <text evidence="3">The sequence shown here is derived from an EMBL/GenBank/DDBJ whole genome shotgun (WGS) entry which is preliminary data.</text>
</comment>
<evidence type="ECO:0000259" key="1">
    <source>
        <dbReference type="Pfam" id="PF00534"/>
    </source>
</evidence>
<dbReference type="EMBL" id="PVTR01000004">
    <property type="protein sequence ID" value="PRY88412.1"/>
    <property type="molecule type" value="Genomic_DNA"/>
</dbReference>
<dbReference type="InterPro" id="IPR001296">
    <property type="entry name" value="Glyco_trans_1"/>
</dbReference>
<name>A0A2T0WP01_9BACT</name>
<keyword evidence="4" id="KW-1185">Reference proteome</keyword>
<evidence type="ECO:0000313" key="3">
    <source>
        <dbReference type="EMBL" id="PRY88412.1"/>
    </source>
</evidence>
<dbReference type="InterPro" id="IPR028098">
    <property type="entry name" value="Glyco_trans_4-like_N"/>
</dbReference>
<dbReference type="AlphaFoldDB" id="A0A2T0WP01"/>
<gene>
    <name evidence="3" type="ORF">CLW00_10463</name>
</gene>
<dbReference type="Pfam" id="PF13439">
    <property type="entry name" value="Glyco_transf_4"/>
    <property type="match status" value="1"/>
</dbReference>
<organism evidence="3 4">
    <name type="scientific">Mongoliibacter ruber</name>
    <dbReference type="NCBI Taxonomy" id="1750599"/>
    <lineage>
        <taxon>Bacteria</taxon>
        <taxon>Pseudomonadati</taxon>
        <taxon>Bacteroidota</taxon>
        <taxon>Cytophagia</taxon>
        <taxon>Cytophagales</taxon>
        <taxon>Cyclobacteriaceae</taxon>
        <taxon>Mongoliibacter</taxon>
    </lineage>
</organism>
<accession>A0A2T0WP01</accession>
<feature type="domain" description="Glycosyl transferase family 1" evidence="1">
    <location>
        <begin position="188"/>
        <end position="335"/>
    </location>
</feature>
<evidence type="ECO:0000313" key="4">
    <source>
        <dbReference type="Proteomes" id="UP000238157"/>
    </source>
</evidence>
<dbReference type="Pfam" id="PF00534">
    <property type="entry name" value="Glycos_transf_1"/>
    <property type="match status" value="1"/>
</dbReference>
<evidence type="ECO:0000259" key="2">
    <source>
        <dbReference type="Pfam" id="PF13439"/>
    </source>
</evidence>
<protein>
    <submittedName>
        <fullName evidence="3">Glycosyltransferase involved in cell wall biosynthesis</fullName>
    </submittedName>
</protein>